<evidence type="ECO:0000256" key="1">
    <source>
        <dbReference type="SAM" id="MobiDB-lite"/>
    </source>
</evidence>
<evidence type="ECO:0000313" key="2">
    <source>
        <dbReference type="EMBL" id="KYQ57961.1"/>
    </source>
</evidence>
<accession>A0A151XC55</accession>
<feature type="compositionally biased region" description="Low complexity" evidence="1">
    <location>
        <begin position="36"/>
        <end position="45"/>
    </location>
</feature>
<dbReference type="EMBL" id="KQ982314">
    <property type="protein sequence ID" value="KYQ57961.1"/>
    <property type="molecule type" value="Genomic_DNA"/>
</dbReference>
<evidence type="ECO:0000313" key="3">
    <source>
        <dbReference type="Proteomes" id="UP000075809"/>
    </source>
</evidence>
<feature type="compositionally biased region" description="Polar residues" evidence="1">
    <location>
        <begin position="51"/>
        <end position="63"/>
    </location>
</feature>
<name>A0A151XC55_9HYME</name>
<feature type="region of interest" description="Disordered" evidence="1">
    <location>
        <begin position="34"/>
        <end position="63"/>
    </location>
</feature>
<dbReference type="Proteomes" id="UP000075809">
    <property type="component" value="Unassembled WGS sequence"/>
</dbReference>
<reference evidence="2 3" key="1">
    <citation type="submission" date="2015-09" db="EMBL/GenBank/DDBJ databases">
        <title>Trachymyrmex zeteki WGS genome.</title>
        <authorList>
            <person name="Nygaard S."/>
            <person name="Hu H."/>
            <person name="Boomsma J."/>
            <person name="Zhang G."/>
        </authorList>
    </citation>
    <scope>NUCLEOTIDE SEQUENCE [LARGE SCALE GENOMIC DNA]</scope>
    <source>
        <strain evidence="2">Tzet28-1</strain>
        <tissue evidence="2">Whole body</tissue>
    </source>
</reference>
<gene>
    <name evidence="2" type="ORF">ALC60_03010</name>
</gene>
<dbReference type="AlphaFoldDB" id="A0A151XC55"/>
<protein>
    <submittedName>
        <fullName evidence="2">Uncharacterized protein</fullName>
    </submittedName>
</protein>
<sequence>MSHRNQLMNPGQEMLDDNIEYTTERRFPVAYEIRPTHSPSHDSSPPATPSKRQNVASREFASSTPKLWTRWSKTLERDVATAILMGGRLEIRKNIPRKLTRIRKPALIRSKEAKGGRRWASRITPLRSLCTKIRDTREASKRSKHIAISPLSRLAV</sequence>
<organism evidence="2 3">
    <name type="scientific">Mycetomoellerius zeteki</name>
    <dbReference type="NCBI Taxonomy" id="64791"/>
    <lineage>
        <taxon>Eukaryota</taxon>
        <taxon>Metazoa</taxon>
        <taxon>Ecdysozoa</taxon>
        <taxon>Arthropoda</taxon>
        <taxon>Hexapoda</taxon>
        <taxon>Insecta</taxon>
        <taxon>Pterygota</taxon>
        <taxon>Neoptera</taxon>
        <taxon>Endopterygota</taxon>
        <taxon>Hymenoptera</taxon>
        <taxon>Apocrita</taxon>
        <taxon>Aculeata</taxon>
        <taxon>Formicoidea</taxon>
        <taxon>Formicidae</taxon>
        <taxon>Myrmicinae</taxon>
        <taxon>Mycetomoellerius</taxon>
    </lineage>
</organism>
<proteinExistence type="predicted"/>
<keyword evidence="3" id="KW-1185">Reference proteome</keyword>